<feature type="binding site" evidence="17">
    <location>
        <position position="139"/>
    </location>
    <ligand>
        <name>NAD(+)</name>
        <dbReference type="ChEBI" id="CHEBI:57540"/>
    </ligand>
</feature>
<feature type="binding site" evidence="14">
    <location>
        <position position="243"/>
    </location>
    <ligand>
        <name>sn-glycerol 3-phosphate</name>
        <dbReference type="ChEBI" id="CHEBI:57597"/>
    </ligand>
</feature>
<evidence type="ECO:0000259" key="19">
    <source>
        <dbReference type="Pfam" id="PF01210"/>
    </source>
</evidence>
<feature type="domain" description="Glycerol-3-phosphate dehydrogenase NAD-dependent N-terminal" evidence="19">
    <location>
        <begin position="8"/>
        <end position="158"/>
    </location>
</feature>
<keyword evidence="8 14" id="KW-0594">Phospholipid biosynthesis</keyword>
<dbReference type="PIRSF" id="PIRSF000114">
    <property type="entry name" value="Glycerol-3-P_dh"/>
    <property type="match status" value="1"/>
</dbReference>
<evidence type="ECO:0000256" key="18">
    <source>
        <dbReference type="RuleBase" id="RU000437"/>
    </source>
</evidence>
<dbReference type="Gene3D" id="3.40.50.720">
    <property type="entry name" value="NAD(P)-binding Rossmann-like Domain"/>
    <property type="match status" value="1"/>
</dbReference>
<dbReference type="UniPathway" id="UPA00940"/>
<comment type="caution">
    <text evidence="14">Lacks conserved residue(s) required for the propagation of feature annotation.</text>
</comment>
<dbReference type="EMBL" id="CP042906">
    <property type="protein sequence ID" value="QEX20002.1"/>
    <property type="molecule type" value="Genomic_DNA"/>
</dbReference>
<dbReference type="PANTHER" id="PTHR11728:SF1">
    <property type="entry name" value="GLYCEROL-3-PHOSPHATE DEHYDROGENASE [NAD(+)] 2, CHLOROPLASTIC"/>
    <property type="match status" value="1"/>
</dbReference>
<protein>
    <recommendedName>
        <fullName evidence="12 14">Glycerol-3-phosphate dehydrogenase [NAD(P)+]</fullName>
        <ecNumber evidence="11 14">1.1.1.94</ecNumber>
    </recommendedName>
    <alternativeName>
        <fullName evidence="14">NAD(P)(+)-dependent glycerol-3-phosphate dehydrogenase</fullName>
    </alternativeName>
    <alternativeName>
        <fullName evidence="13 14">NAD(P)H-dependent dihydroxyacetone-phosphate reductase</fullName>
    </alternativeName>
</protein>
<comment type="similarity">
    <text evidence="1 14 18">Belongs to the NAD-dependent glycerol-3-phosphate dehydrogenase family.</text>
</comment>
<evidence type="ECO:0000256" key="11">
    <source>
        <dbReference type="ARBA" id="ARBA00066687"/>
    </source>
</evidence>
<evidence type="ECO:0000256" key="15">
    <source>
        <dbReference type="PIRSR" id="PIRSR000114-1"/>
    </source>
</evidence>
<dbReference type="HAMAP" id="MF_00394">
    <property type="entry name" value="NAD_Glyc3P_dehydrog"/>
    <property type="match status" value="1"/>
</dbReference>
<dbReference type="GO" id="GO:0046168">
    <property type="term" value="P:glycerol-3-phosphate catabolic process"/>
    <property type="evidence" value="ECO:0007669"/>
    <property type="project" value="InterPro"/>
</dbReference>
<dbReference type="GO" id="GO:0051287">
    <property type="term" value="F:NAD binding"/>
    <property type="evidence" value="ECO:0007669"/>
    <property type="project" value="InterPro"/>
</dbReference>
<dbReference type="InterPro" id="IPR006109">
    <property type="entry name" value="G3P_DH_NAD-dep_C"/>
</dbReference>
<evidence type="ECO:0000256" key="3">
    <source>
        <dbReference type="ARBA" id="ARBA00022741"/>
    </source>
</evidence>
<comment type="catalytic activity">
    <reaction evidence="10">
        <text>sn-glycerol 3-phosphate + NADP(+) = dihydroxyacetone phosphate + NADPH + H(+)</text>
        <dbReference type="Rhea" id="RHEA:11096"/>
        <dbReference type="ChEBI" id="CHEBI:15378"/>
        <dbReference type="ChEBI" id="CHEBI:57597"/>
        <dbReference type="ChEBI" id="CHEBI:57642"/>
        <dbReference type="ChEBI" id="CHEBI:57783"/>
        <dbReference type="ChEBI" id="CHEBI:58349"/>
        <dbReference type="EC" id="1.1.1.94"/>
    </reaction>
    <physiologicalReaction direction="right-to-left" evidence="10">
        <dbReference type="Rhea" id="RHEA:11098"/>
    </physiologicalReaction>
</comment>
<feature type="binding site" evidence="14">
    <location>
        <position position="51"/>
    </location>
    <ligand>
        <name>NADPH</name>
        <dbReference type="ChEBI" id="CHEBI:57783"/>
    </ligand>
</feature>
<dbReference type="SUPFAM" id="SSF48179">
    <property type="entry name" value="6-phosphogluconate dehydrogenase C-terminal domain-like"/>
    <property type="match status" value="1"/>
</dbReference>
<feature type="binding site" evidence="14">
    <location>
        <position position="137"/>
    </location>
    <ligand>
        <name>sn-glycerol 3-phosphate</name>
        <dbReference type="ChEBI" id="CHEBI:57597"/>
    </ligand>
</feature>
<dbReference type="GO" id="GO:0046167">
    <property type="term" value="P:glycerol-3-phosphate biosynthetic process"/>
    <property type="evidence" value="ECO:0007669"/>
    <property type="project" value="UniProtKB-UniRule"/>
</dbReference>
<feature type="binding site" evidence="14">
    <location>
        <position position="254"/>
    </location>
    <ligand>
        <name>NADPH</name>
        <dbReference type="ChEBI" id="CHEBI:57783"/>
    </ligand>
</feature>
<feature type="binding site" evidence="16">
    <location>
        <position position="107"/>
    </location>
    <ligand>
        <name>substrate</name>
    </ligand>
</feature>
<evidence type="ECO:0000256" key="10">
    <source>
        <dbReference type="ARBA" id="ARBA00052716"/>
    </source>
</evidence>
<dbReference type="PANTHER" id="PTHR11728">
    <property type="entry name" value="GLYCEROL-3-PHOSPHATE DEHYDROGENASE"/>
    <property type="match status" value="1"/>
</dbReference>
<evidence type="ECO:0000256" key="2">
    <source>
        <dbReference type="ARBA" id="ARBA00022516"/>
    </source>
</evidence>
<dbReference type="Proteomes" id="UP000326202">
    <property type="component" value="Chromosome"/>
</dbReference>
<keyword evidence="14" id="KW-0963">Cytoplasm</keyword>
<dbReference type="FunFam" id="1.10.1040.10:FF:000001">
    <property type="entry name" value="Glycerol-3-phosphate dehydrogenase [NAD(P)+]"/>
    <property type="match status" value="1"/>
</dbReference>
<dbReference type="NCBIfam" id="NF000942">
    <property type="entry name" value="PRK00094.1-4"/>
    <property type="match status" value="1"/>
</dbReference>
<keyword evidence="5 14" id="KW-0560">Oxidoreductase</keyword>
<feature type="binding site" evidence="14">
    <location>
        <position position="107"/>
    </location>
    <ligand>
        <name>NADPH</name>
        <dbReference type="ChEBI" id="CHEBI:57783"/>
    </ligand>
</feature>
<evidence type="ECO:0000256" key="6">
    <source>
        <dbReference type="ARBA" id="ARBA00023027"/>
    </source>
</evidence>
<dbReference type="GO" id="GO:0141153">
    <property type="term" value="F:glycerol-3-phosphate dehydrogenase (NADP+) activity"/>
    <property type="evidence" value="ECO:0007669"/>
    <property type="project" value="RHEA"/>
</dbReference>
<evidence type="ECO:0000256" key="1">
    <source>
        <dbReference type="ARBA" id="ARBA00011009"/>
    </source>
</evidence>
<dbReference type="GO" id="GO:0141152">
    <property type="term" value="F:glycerol-3-phosphate dehydrogenase (NAD+) activity"/>
    <property type="evidence" value="ECO:0007669"/>
    <property type="project" value="RHEA"/>
</dbReference>
<feature type="binding site" evidence="14">
    <location>
        <position position="135"/>
    </location>
    <ligand>
        <name>sn-glycerol 3-phosphate</name>
        <dbReference type="ChEBI" id="CHEBI:57597"/>
    </ligand>
</feature>
<feature type="domain" description="Glycerol-3-phosphate dehydrogenase NAD-dependent C-terminal" evidence="20">
    <location>
        <begin position="179"/>
        <end position="319"/>
    </location>
</feature>
<comment type="subcellular location">
    <subcellularLocation>
        <location evidence="14">Cytoplasm</location>
    </subcellularLocation>
</comment>
<feature type="binding site" evidence="14">
    <location>
        <position position="280"/>
    </location>
    <ligand>
        <name>NADPH</name>
        <dbReference type="ChEBI" id="CHEBI:57783"/>
    </ligand>
</feature>
<dbReference type="FunFam" id="3.40.50.720:FF:000019">
    <property type="entry name" value="Glycerol-3-phosphate dehydrogenase [NAD(P)+]"/>
    <property type="match status" value="1"/>
</dbReference>
<dbReference type="InterPro" id="IPR011128">
    <property type="entry name" value="G3P_DH_NAD-dep_N"/>
</dbReference>
<keyword evidence="4 14" id="KW-0521">NADP</keyword>
<evidence type="ECO:0000256" key="8">
    <source>
        <dbReference type="ARBA" id="ARBA00023209"/>
    </source>
</evidence>
<dbReference type="GO" id="GO:0008654">
    <property type="term" value="P:phospholipid biosynthetic process"/>
    <property type="evidence" value="ECO:0007669"/>
    <property type="project" value="UniProtKB-KW"/>
</dbReference>
<dbReference type="Pfam" id="PF01210">
    <property type="entry name" value="NAD_Gly3P_dh_N"/>
    <property type="match status" value="1"/>
</dbReference>
<evidence type="ECO:0000256" key="17">
    <source>
        <dbReference type="PIRSR" id="PIRSR000114-3"/>
    </source>
</evidence>
<feature type="binding site" evidence="14">
    <location>
        <position position="34"/>
    </location>
    <ligand>
        <name>NADPH</name>
        <dbReference type="ChEBI" id="CHEBI:57783"/>
    </ligand>
</feature>
<dbReference type="AlphaFoldDB" id="A0A5J6MQP4"/>
<dbReference type="KEGG" id="htq:FRZ44_53170"/>
<keyword evidence="22" id="KW-1185">Reference proteome</keyword>
<gene>
    <name evidence="14 21" type="primary">gpsA</name>
    <name evidence="21" type="ORF">FRZ44_53170</name>
</gene>
<feature type="active site" description="Proton acceptor" evidence="14 15">
    <location>
        <position position="190"/>
    </location>
</feature>
<keyword evidence="7 14" id="KW-0443">Lipid metabolism</keyword>
<dbReference type="GO" id="GO:0005975">
    <property type="term" value="P:carbohydrate metabolic process"/>
    <property type="evidence" value="ECO:0007669"/>
    <property type="project" value="InterPro"/>
</dbReference>
<comment type="pathway">
    <text evidence="14">Membrane lipid metabolism; glycerophospholipid metabolism.</text>
</comment>
<feature type="binding site" evidence="14">
    <location>
        <position position="278"/>
    </location>
    <ligand>
        <name>NADPH</name>
        <dbReference type="ChEBI" id="CHEBI:57783"/>
    </ligand>
</feature>
<keyword evidence="3 14" id="KW-0547">Nucleotide-binding</keyword>
<evidence type="ECO:0000256" key="4">
    <source>
        <dbReference type="ARBA" id="ARBA00022857"/>
    </source>
</evidence>
<feature type="binding site" evidence="14">
    <location>
        <position position="139"/>
    </location>
    <ligand>
        <name>NADPH</name>
        <dbReference type="ChEBI" id="CHEBI:57783"/>
    </ligand>
</feature>
<feature type="binding site" evidence="16">
    <location>
        <begin position="254"/>
        <end position="255"/>
    </location>
    <ligand>
        <name>substrate</name>
    </ligand>
</feature>
<feature type="binding site" evidence="14">
    <location>
        <position position="190"/>
    </location>
    <ligand>
        <name>sn-glycerol 3-phosphate</name>
        <dbReference type="ChEBI" id="CHEBI:57597"/>
    </ligand>
</feature>
<evidence type="ECO:0000256" key="14">
    <source>
        <dbReference type="HAMAP-Rule" id="MF_00394"/>
    </source>
</evidence>
<keyword evidence="9 14" id="KW-1208">Phospholipid metabolism</keyword>
<feature type="binding site" evidence="14">
    <location>
        <position position="254"/>
    </location>
    <ligand>
        <name>sn-glycerol 3-phosphate</name>
        <dbReference type="ChEBI" id="CHEBI:57597"/>
    </ligand>
</feature>
<organism evidence="21 22">
    <name type="scientific">Hypericibacter terrae</name>
    <dbReference type="NCBI Taxonomy" id="2602015"/>
    <lineage>
        <taxon>Bacteria</taxon>
        <taxon>Pseudomonadati</taxon>
        <taxon>Pseudomonadota</taxon>
        <taxon>Alphaproteobacteria</taxon>
        <taxon>Rhodospirillales</taxon>
        <taxon>Dongiaceae</taxon>
        <taxon>Hypericibacter</taxon>
    </lineage>
</organism>
<proteinExistence type="inferred from homology"/>
<evidence type="ECO:0000256" key="12">
    <source>
        <dbReference type="ARBA" id="ARBA00069372"/>
    </source>
</evidence>
<evidence type="ECO:0000256" key="13">
    <source>
        <dbReference type="ARBA" id="ARBA00080511"/>
    </source>
</evidence>
<feature type="binding site" evidence="14">
    <location>
        <position position="255"/>
    </location>
    <ligand>
        <name>sn-glycerol 3-phosphate</name>
        <dbReference type="ChEBI" id="CHEBI:57597"/>
    </ligand>
</feature>
<dbReference type="InterPro" id="IPR008927">
    <property type="entry name" value="6-PGluconate_DH-like_C_sf"/>
</dbReference>
<dbReference type="NCBIfam" id="NF000940">
    <property type="entry name" value="PRK00094.1-2"/>
    <property type="match status" value="1"/>
</dbReference>
<dbReference type="Pfam" id="PF07479">
    <property type="entry name" value="NAD_Gly3P_dh_C"/>
    <property type="match status" value="1"/>
</dbReference>
<evidence type="ECO:0000313" key="21">
    <source>
        <dbReference type="EMBL" id="QEX20002.1"/>
    </source>
</evidence>
<feature type="binding site" evidence="14">
    <location>
        <position position="107"/>
    </location>
    <ligand>
        <name>sn-glycerol 3-phosphate</name>
        <dbReference type="ChEBI" id="CHEBI:57597"/>
    </ligand>
</feature>
<dbReference type="GO" id="GO:0006650">
    <property type="term" value="P:glycerophospholipid metabolic process"/>
    <property type="evidence" value="ECO:0007669"/>
    <property type="project" value="UniProtKB-UniRule"/>
</dbReference>
<evidence type="ECO:0000256" key="5">
    <source>
        <dbReference type="ARBA" id="ARBA00023002"/>
    </source>
</evidence>
<dbReference type="PROSITE" id="PS00957">
    <property type="entry name" value="NAD_G3PDH"/>
    <property type="match status" value="1"/>
</dbReference>
<evidence type="ECO:0000259" key="20">
    <source>
        <dbReference type="Pfam" id="PF07479"/>
    </source>
</evidence>
<name>A0A5J6MQP4_9PROT</name>
<evidence type="ECO:0000256" key="16">
    <source>
        <dbReference type="PIRSR" id="PIRSR000114-2"/>
    </source>
</evidence>
<reference evidence="21 22" key="1">
    <citation type="submission" date="2019-08" db="EMBL/GenBank/DDBJ databases">
        <title>Hyperibacter terrae gen. nov., sp. nov. and Hyperibacter viscosus sp. nov., two new members in the family Rhodospirillaceae isolated from the rhizosphere of Hypericum perforatum.</title>
        <authorList>
            <person name="Noviana Z."/>
        </authorList>
    </citation>
    <scope>NUCLEOTIDE SEQUENCE [LARGE SCALE GENOMIC DNA]</scope>
    <source>
        <strain evidence="21 22">R5913</strain>
    </source>
</reference>
<evidence type="ECO:0000256" key="7">
    <source>
        <dbReference type="ARBA" id="ARBA00023098"/>
    </source>
</evidence>
<evidence type="ECO:0000313" key="22">
    <source>
        <dbReference type="Proteomes" id="UP000326202"/>
    </source>
</evidence>
<feature type="binding site" evidence="17">
    <location>
        <begin position="10"/>
        <end position="15"/>
    </location>
    <ligand>
        <name>NAD(+)</name>
        <dbReference type="ChEBI" id="CHEBI:57540"/>
    </ligand>
</feature>
<keyword evidence="6 14" id="KW-0520">NAD</keyword>
<dbReference type="PRINTS" id="PR00077">
    <property type="entry name" value="GPDHDRGNASE"/>
</dbReference>
<dbReference type="EC" id="1.1.1.94" evidence="11 14"/>
<dbReference type="SUPFAM" id="SSF51735">
    <property type="entry name" value="NAD(P)-binding Rossmann-fold domains"/>
    <property type="match status" value="1"/>
</dbReference>
<dbReference type="Gene3D" id="1.10.1040.10">
    <property type="entry name" value="N-(1-d-carboxylethyl)-l-norvaline Dehydrogenase, domain 2"/>
    <property type="match status" value="1"/>
</dbReference>
<comment type="function">
    <text evidence="14">Catalyzes the reduction of the glycolytic intermediate dihydroxyacetone phosphate (DHAP) to sn-glycerol 3-phosphate (G3P), the key precursor for phospholipid synthesis.</text>
</comment>
<feature type="binding site" evidence="14">
    <location>
        <position position="14"/>
    </location>
    <ligand>
        <name>NADPH</name>
        <dbReference type="ChEBI" id="CHEBI:57783"/>
    </ligand>
</feature>
<keyword evidence="2 14" id="KW-0444">Lipid biosynthesis</keyword>
<dbReference type="GO" id="GO:0005829">
    <property type="term" value="C:cytosol"/>
    <property type="evidence" value="ECO:0007669"/>
    <property type="project" value="TreeGrafter"/>
</dbReference>
<feature type="binding site" evidence="14">
    <location>
        <position position="35"/>
    </location>
    <ligand>
        <name>NADPH</name>
        <dbReference type="ChEBI" id="CHEBI:57783"/>
    </ligand>
</feature>
<dbReference type="InterPro" id="IPR036291">
    <property type="entry name" value="NAD(P)-bd_dom_sf"/>
</dbReference>
<feature type="binding site" evidence="17">
    <location>
        <position position="254"/>
    </location>
    <ligand>
        <name>NAD(+)</name>
        <dbReference type="ChEBI" id="CHEBI:57540"/>
    </ligand>
</feature>
<feature type="binding site" evidence="14">
    <location>
        <position position="253"/>
    </location>
    <ligand>
        <name>sn-glycerol 3-phosphate</name>
        <dbReference type="ChEBI" id="CHEBI:57597"/>
    </ligand>
</feature>
<dbReference type="InterPro" id="IPR006168">
    <property type="entry name" value="G3P_DH_NAD-dep"/>
</dbReference>
<sequence>MTLQRWGVLGAGAWGTALAVAALRAGREARLWAHRPEIAALIAALHENPDYLPGITLDSRIGASADLASMRDCDALLLAVPAQHLREVSERLVPIWPQGRPVVICAKGIEQSSGLTMTALLARTLPGVPVAVLSGPTFAGEVAADLPTAATVAATDAALGQAIVEALAAPRFRLYWSGDVTGVELGGAIKNVLAIACGIVIGRRLGDNARAALIARGLAEMMRFAVPRGAKPETLMGLSGLGDLVLTCSGRQSRNLSLGIALGEGKSLADYQAGRRSVAEGIWTASVLRAQAEAAGIDMPIATAVDDILNRGAAIETAIGALLSRPFRAEG</sequence>
<evidence type="ECO:0000256" key="9">
    <source>
        <dbReference type="ARBA" id="ARBA00023264"/>
    </source>
</evidence>
<comment type="catalytic activity">
    <reaction evidence="14">
        <text>sn-glycerol 3-phosphate + NAD(+) = dihydroxyacetone phosphate + NADH + H(+)</text>
        <dbReference type="Rhea" id="RHEA:11092"/>
        <dbReference type="ChEBI" id="CHEBI:15378"/>
        <dbReference type="ChEBI" id="CHEBI:57540"/>
        <dbReference type="ChEBI" id="CHEBI:57597"/>
        <dbReference type="ChEBI" id="CHEBI:57642"/>
        <dbReference type="ChEBI" id="CHEBI:57945"/>
        <dbReference type="EC" id="1.1.1.94"/>
    </reaction>
</comment>
<accession>A0A5J6MQP4</accession>
<dbReference type="InterPro" id="IPR013328">
    <property type="entry name" value="6PGD_dom2"/>
</dbReference>